<dbReference type="PANTHER" id="PTHR45138:SF9">
    <property type="entry name" value="DIGUANYLATE CYCLASE DGCM-RELATED"/>
    <property type="match status" value="1"/>
</dbReference>
<evidence type="ECO:0000313" key="7">
    <source>
        <dbReference type="Proteomes" id="UP000031672"/>
    </source>
</evidence>
<evidence type="ECO:0000313" key="6">
    <source>
        <dbReference type="EMBL" id="KII80965.1"/>
    </source>
</evidence>
<dbReference type="PANTHER" id="PTHR45138">
    <property type="entry name" value="REGULATORY COMPONENTS OF SENSORY TRANSDUCTION SYSTEM"/>
    <property type="match status" value="1"/>
</dbReference>
<dbReference type="EMBL" id="JTKH01000006">
    <property type="protein sequence ID" value="KII80965.1"/>
    <property type="molecule type" value="Genomic_DNA"/>
</dbReference>
<dbReference type="GO" id="GO:0052621">
    <property type="term" value="F:diguanylate cyclase activity"/>
    <property type="evidence" value="ECO:0007669"/>
    <property type="project" value="UniProtKB-EC"/>
</dbReference>
<reference evidence="6 7" key="1">
    <citation type="submission" date="2014-11" db="EMBL/GenBank/DDBJ databases">
        <title>Draft Genome Sequence of Vibrio piscirenalis strains CECT 8603T and CECT 8604, two marine Gammaproteobacterium isolated from cultured gilthead sea bream (Sparus aurata).</title>
        <authorList>
            <person name="Arahal D.R."/>
            <person name="Rodrigo-Torres L."/>
            <person name="Lucena T."/>
            <person name="Pujalte M.J."/>
        </authorList>
    </citation>
    <scope>NUCLEOTIDE SEQUENCE [LARGE SCALE GENOMIC DNA]</scope>
    <source>
        <strain evidence="6 7">DCR 1-4-2</strain>
    </source>
</reference>
<feature type="transmembrane region" description="Helical" evidence="4">
    <location>
        <begin position="258"/>
        <end position="280"/>
    </location>
</feature>
<dbReference type="InterPro" id="IPR029787">
    <property type="entry name" value="Nucleotide_cyclase"/>
</dbReference>
<evidence type="ECO:0000256" key="3">
    <source>
        <dbReference type="ARBA" id="ARBA00034247"/>
    </source>
</evidence>
<dbReference type="STRING" id="1461322.OJ16_06685"/>
<dbReference type="EC" id="2.7.7.65" evidence="2"/>
<dbReference type="NCBIfam" id="TIGR00254">
    <property type="entry name" value="GGDEF"/>
    <property type="match status" value="1"/>
</dbReference>
<comment type="subcellular location">
    <subcellularLocation>
        <location evidence="1">Cell inner membrane</location>
    </subcellularLocation>
</comment>
<dbReference type="SMART" id="SM00267">
    <property type="entry name" value="GGDEF"/>
    <property type="match status" value="1"/>
</dbReference>
<organism evidence="6 7">
    <name type="scientific">Vibrio renipiscarius</name>
    <dbReference type="NCBI Taxonomy" id="1461322"/>
    <lineage>
        <taxon>Bacteria</taxon>
        <taxon>Pseudomonadati</taxon>
        <taxon>Pseudomonadota</taxon>
        <taxon>Gammaproteobacteria</taxon>
        <taxon>Vibrionales</taxon>
        <taxon>Vibrionaceae</taxon>
        <taxon>Vibrio</taxon>
    </lineage>
</organism>
<keyword evidence="7" id="KW-1185">Reference proteome</keyword>
<dbReference type="InterPro" id="IPR029151">
    <property type="entry name" value="Sensor-like_sf"/>
</dbReference>
<dbReference type="CDD" id="cd01949">
    <property type="entry name" value="GGDEF"/>
    <property type="match status" value="1"/>
</dbReference>
<dbReference type="InterPro" id="IPR043128">
    <property type="entry name" value="Rev_trsase/Diguanyl_cyclase"/>
</dbReference>
<dbReference type="GO" id="GO:0005886">
    <property type="term" value="C:plasma membrane"/>
    <property type="evidence" value="ECO:0007669"/>
    <property type="project" value="UniProtKB-SubCell"/>
</dbReference>
<evidence type="ECO:0000259" key="5">
    <source>
        <dbReference type="PROSITE" id="PS50887"/>
    </source>
</evidence>
<evidence type="ECO:0000256" key="4">
    <source>
        <dbReference type="SAM" id="Phobius"/>
    </source>
</evidence>
<dbReference type="AlphaFoldDB" id="A0A0C2NXX1"/>
<comment type="catalytic activity">
    <reaction evidence="3">
        <text>2 GTP = 3',3'-c-di-GMP + 2 diphosphate</text>
        <dbReference type="Rhea" id="RHEA:24898"/>
        <dbReference type="ChEBI" id="CHEBI:33019"/>
        <dbReference type="ChEBI" id="CHEBI:37565"/>
        <dbReference type="ChEBI" id="CHEBI:58805"/>
        <dbReference type="EC" id="2.7.7.65"/>
    </reaction>
</comment>
<dbReference type="InterPro" id="IPR050469">
    <property type="entry name" value="Diguanylate_Cyclase"/>
</dbReference>
<feature type="domain" description="GGDEF" evidence="5">
    <location>
        <begin position="309"/>
        <end position="436"/>
    </location>
</feature>
<keyword evidence="4" id="KW-0812">Transmembrane</keyword>
<dbReference type="GO" id="GO:1902201">
    <property type="term" value="P:negative regulation of bacterial-type flagellum-dependent cell motility"/>
    <property type="evidence" value="ECO:0007669"/>
    <property type="project" value="TreeGrafter"/>
</dbReference>
<gene>
    <name evidence="6" type="ORF">OJ16_06685</name>
</gene>
<dbReference type="SUPFAM" id="SSF55073">
    <property type="entry name" value="Nucleotide cyclase"/>
    <property type="match status" value="1"/>
</dbReference>
<keyword evidence="4" id="KW-0472">Membrane</keyword>
<evidence type="ECO:0000256" key="1">
    <source>
        <dbReference type="ARBA" id="ARBA00004533"/>
    </source>
</evidence>
<dbReference type="Pfam" id="PF00990">
    <property type="entry name" value="GGDEF"/>
    <property type="match status" value="1"/>
</dbReference>
<dbReference type="SUPFAM" id="SSF103190">
    <property type="entry name" value="Sensory domain-like"/>
    <property type="match status" value="1"/>
</dbReference>
<accession>A0A0C2NXX1</accession>
<dbReference type="Proteomes" id="UP000031672">
    <property type="component" value="Unassembled WGS sequence"/>
</dbReference>
<comment type="caution">
    <text evidence="6">The sequence shown here is derived from an EMBL/GenBank/DDBJ whole genome shotgun (WGS) entry which is preliminary data.</text>
</comment>
<sequence length="445" mass="52455">MHQPFFRSYQRHIVPILQLSILVLVIVSLSYAMFNSFQINRLSKSIINDFNQIYSLSRRFAQYYNNTTSITLEKGIYEKNGVDIMVIRRGEVKILSHGMSKLRTELAPMVQDNIWTIAIFENPAHYSHFSPLRAEYKKRYHSYKPNDVIQRIVKLEGLENTFDQFYSCNIKLSEPYIEEGTDQLIRTVYYPIYNNRMLDALLAIDIRENFIHQMINTFNKDHWTVATTQHGWAAYQHQVVIPCSDAEPITIGFRFLDIFKLTLIPSLFISLFAYLSMIVFKKRQVHIKRDKMTGFYRRDFYEPRLKKVSNFSMLIIDIDFFKMINDNYGYKVGDEVITEITRRIASQIRSDDIAIRWGGEEFVVLFKEMNDEMLHTKAERIREHVAHKPIANIDVTISVGGVALYNDEFCEAYKLADHALYQSKREGRNRVTIHNKHQNTRDYTT</sequence>
<keyword evidence="4" id="KW-1133">Transmembrane helix</keyword>
<proteinExistence type="predicted"/>
<dbReference type="Gene3D" id="3.30.70.270">
    <property type="match status" value="1"/>
</dbReference>
<dbReference type="GO" id="GO:0043709">
    <property type="term" value="P:cell adhesion involved in single-species biofilm formation"/>
    <property type="evidence" value="ECO:0007669"/>
    <property type="project" value="TreeGrafter"/>
</dbReference>
<dbReference type="PROSITE" id="PS50887">
    <property type="entry name" value="GGDEF"/>
    <property type="match status" value="1"/>
</dbReference>
<feature type="transmembrane region" description="Helical" evidence="4">
    <location>
        <begin position="12"/>
        <end position="34"/>
    </location>
</feature>
<dbReference type="InterPro" id="IPR000160">
    <property type="entry name" value="GGDEF_dom"/>
</dbReference>
<evidence type="ECO:0000256" key="2">
    <source>
        <dbReference type="ARBA" id="ARBA00012528"/>
    </source>
</evidence>
<name>A0A0C2NXX1_9VIBR</name>
<protein>
    <recommendedName>
        <fullName evidence="2">diguanylate cyclase</fullName>
        <ecNumber evidence="2">2.7.7.65</ecNumber>
    </recommendedName>
</protein>